<dbReference type="Proteomes" id="UP000243528">
    <property type="component" value="Unassembled WGS sequence"/>
</dbReference>
<feature type="transmembrane region" description="Helical" evidence="2">
    <location>
        <begin position="62"/>
        <end position="81"/>
    </location>
</feature>
<accession>A0A2P8DPK1</accession>
<keyword evidence="2" id="KW-1133">Transmembrane helix</keyword>
<keyword evidence="2" id="KW-0812">Transmembrane</keyword>
<feature type="transmembrane region" description="Helical" evidence="2">
    <location>
        <begin position="6"/>
        <end position="22"/>
    </location>
</feature>
<feature type="region of interest" description="Disordered" evidence="1">
    <location>
        <begin position="84"/>
        <end position="136"/>
    </location>
</feature>
<protein>
    <submittedName>
        <fullName evidence="3">Uncharacterized protein</fullName>
    </submittedName>
</protein>
<dbReference type="AlphaFoldDB" id="A0A2P8DPK1"/>
<proteinExistence type="predicted"/>
<organism evidence="3 4">
    <name type="scientific">Haloactinopolyspora alba</name>
    <dbReference type="NCBI Taxonomy" id="648780"/>
    <lineage>
        <taxon>Bacteria</taxon>
        <taxon>Bacillati</taxon>
        <taxon>Actinomycetota</taxon>
        <taxon>Actinomycetes</taxon>
        <taxon>Jiangellales</taxon>
        <taxon>Jiangellaceae</taxon>
        <taxon>Haloactinopolyspora</taxon>
    </lineage>
</organism>
<dbReference type="RefSeq" id="WP_106539019.1">
    <property type="nucleotide sequence ID" value="NZ_PYGE01000018.1"/>
</dbReference>
<dbReference type="OrthoDB" id="3829203at2"/>
<gene>
    <name evidence="3" type="ORF">CLV30_11833</name>
</gene>
<evidence type="ECO:0000313" key="4">
    <source>
        <dbReference type="Proteomes" id="UP000243528"/>
    </source>
</evidence>
<name>A0A2P8DPK1_9ACTN</name>
<comment type="caution">
    <text evidence="3">The sequence shown here is derived from an EMBL/GenBank/DDBJ whole genome shotgun (WGS) entry which is preliminary data.</text>
</comment>
<evidence type="ECO:0000256" key="1">
    <source>
        <dbReference type="SAM" id="MobiDB-lite"/>
    </source>
</evidence>
<reference evidence="3 4" key="1">
    <citation type="submission" date="2018-03" db="EMBL/GenBank/DDBJ databases">
        <title>Genomic Encyclopedia of Archaeal and Bacterial Type Strains, Phase II (KMG-II): from individual species to whole genera.</title>
        <authorList>
            <person name="Goeker M."/>
        </authorList>
    </citation>
    <scope>NUCLEOTIDE SEQUENCE [LARGE SCALE GENOMIC DNA]</scope>
    <source>
        <strain evidence="3 4">DSM 45211</strain>
    </source>
</reference>
<feature type="transmembrane region" description="Helical" evidence="2">
    <location>
        <begin position="34"/>
        <end position="56"/>
    </location>
</feature>
<keyword evidence="4" id="KW-1185">Reference proteome</keyword>
<evidence type="ECO:0000256" key="2">
    <source>
        <dbReference type="SAM" id="Phobius"/>
    </source>
</evidence>
<evidence type="ECO:0000313" key="3">
    <source>
        <dbReference type="EMBL" id="PSK99132.1"/>
    </source>
</evidence>
<dbReference type="EMBL" id="PYGE01000018">
    <property type="protein sequence ID" value="PSK99132.1"/>
    <property type="molecule type" value="Genomic_DNA"/>
</dbReference>
<keyword evidence="2" id="KW-0472">Membrane</keyword>
<sequence length="147" mass="14948">MLTDAIEVAVAVVGLGLVVLSFRQGRAKGWAASLQMAAGGFLLMGASAIGVVEFVVGLVFSPLAWAGVGMLAIAGVLFTVGQKLEGPSGKKSKGTDEVPQSRDAAGEVAEAPKTEAPKGKGKKKASESSGDSDLDDIEAILRKHGIE</sequence>